<dbReference type="InterPro" id="IPR013762">
    <property type="entry name" value="Integrase-like_cat_sf"/>
</dbReference>
<dbReference type="EMBL" id="JASZZN010000010">
    <property type="protein sequence ID" value="MDM4016685.1"/>
    <property type="molecule type" value="Genomic_DNA"/>
</dbReference>
<keyword evidence="4" id="KW-1185">Reference proteome</keyword>
<gene>
    <name evidence="3" type="ORF">QTN89_14660</name>
</gene>
<proteinExistence type="predicted"/>
<organism evidence="3 4">
    <name type="scientific">Roseiconus lacunae</name>
    <dbReference type="NCBI Taxonomy" id="2605694"/>
    <lineage>
        <taxon>Bacteria</taxon>
        <taxon>Pseudomonadati</taxon>
        <taxon>Planctomycetota</taxon>
        <taxon>Planctomycetia</taxon>
        <taxon>Pirellulales</taxon>
        <taxon>Pirellulaceae</taxon>
        <taxon>Roseiconus</taxon>
    </lineage>
</organism>
<dbReference type="Proteomes" id="UP001239462">
    <property type="component" value="Unassembled WGS sequence"/>
</dbReference>
<evidence type="ECO:0000313" key="4">
    <source>
        <dbReference type="Proteomes" id="UP001239462"/>
    </source>
</evidence>
<dbReference type="PROSITE" id="PS51898">
    <property type="entry name" value="TYR_RECOMBINASE"/>
    <property type="match status" value="1"/>
</dbReference>
<dbReference type="Gene3D" id="1.10.443.10">
    <property type="entry name" value="Intergrase catalytic core"/>
    <property type="match status" value="1"/>
</dbReference>
<feature type="domain" description="Tyr recombinase" evidence="2">
    <location>
        <begin position="280"/>
        <end position="458"/>
    </location>
</feature>
<dbReference type="Pfam" id="PF00589">
    <property type="entry name" value="Phage_integrase"/>
    <property type="match status" value="1"/>
</dbReference>
<sequence>MRRRYELTWIARQRRWRKRYRKQEYFFPAKPGETKESSYRRVIVEWTRKKAEVDLADSETQESKLRESWQPLLNRVREMQAVVSSDDTPTNRKVWRDLERLFVDEMISPAIEAGLTPQDLGSAGHPDALVMTTEADLRMHHSESPQLIGETPDGPAPWDVIDTGEDNTVETLLSRWLESLRKTVTPQRTDNAHKSVQRYLQTLPSSEASVVFNSSQIGRYFDDLRTAVNSQTGKDLSEKMKACYAADLKQFCRFAFSEGAIETLPRILASPRAVFKVSPKEIKTFSDKEVKEVLSEASGKTELYILLALNCGMTQVDVSDLKPSEVDFAKGTLTRKRSKTRKHENVPTVCYPLWKRTLDLLREHATEGPDRLLVNNAGNPLVGPSRSYDSVGKAVAKLREDMKRKSPLTFKLFRKTASTKLASEYPDLVELFLGHAPKTVAERHYAKPSQDRFNEAVRWLGRSFGLNSGRETLCETER</sequence>
<dbReference type="InterPro" id="IPR002104">
    <property type="entry name" value="Integrase_catalytic"/>
</dbReference>
<dbReference type="RefSeq" id="WP_289164327.1">
    <property type="nucleotide sequence ID" value="NZ_JASZZN010000010.1"/>
</dbReference>
<evidence type="ECO:0000256" key="1">
    <source>
        <dbReference type="ARBA" id="ARBA00023172"/>
    </source>
</evidence>
<name>A0ABT7PJM7_9BACT</name>
<protein>
    <submittedName>
        <fullName evidence="3">Tyrosine-type recombinase/integrase</fullName>
    </submittedName>
</protein>
<dbReference type="SUPFAM" id="SSF56349">
    <property type="entry name" value="DNA breaking-rejoining enzymes"/>
    <property type="match status" value="1"/>
</dbReference>
<keyword evidence="1" id="KW-0233">DNA recombination</keyword>
<dbReference type="InterPro" id="IPR011010">
    <property type="entry name" value="DNA_brk_join_enz"/>
</dbReference>
<evidence type="ECO:0000259" key="2">
    <source>
        <dbReference type="PROSITE" id="PS51898"/>
    </source>
</evidence>
<comment type="caution">
    <text evidence="3">The sequence shown here is derived from an EMBL/GenBank/DDBJ whole genome shotgun (WGS) entry which is preliminary data.</text>
</comment>
<accession>A0ABT7PJM7</accession>
<evidence type="ECO:0000313" key="3">
    <source>
        <dbReference type="EMBL" id="MDM4016685.1"/>
    </source>
</evidence>
<reference evidence="3 4" key="1">
    <citation type="submission" date="2023-06" db="EMBL/GenBank/DDBJ databases">
        <title>Roseiconus lacunae JC819 isolated from Gulf of Mannar region, Tamil Nadu.</title>
        <authorList>
            <person name="Pk S."/>
            <person name="Ch S."/>
            <person name="Ch V.R."/>
        </authorList>
    </citation>
    <scope>NUCLEOTIDE SEQUENCE [LARGE SCALE GENOMIC DNA]</scope>
    <source>
        <strain evidence="3 4">JC819</strain>
    </source>
</reference>